<dbReference type="Pfam" id="PF13692">
    <property type="entry name" value="Glyco_trans_1_4"/>
    <property type="match status" value="1"/>
</dbReference>
<dbReference type="Proteomes" id="UP000243745">
    <property type="component" value="Unassembled WGS sequence"/>
</dbReference>
<feature type="domain" description="Spore protein YkvP/CgeB glycosyl transferase-like" evidence="1">
    <location>
        <begin position="213"/>
        <end position="325"/>
    </location>
</feature>
<reference evidence="2 3" key="1">
    <citation type="submission" date="2016-10" db="EMBL/GenBank/DDBJ databases">
        <authorList>
            <person name="Varghese N."/>
            <person name="Submissions S."/>
        </authorList>
    </citation>
    <scope>NUCLEOTIDE SEQUENCE [LARGE SCALE GENOMIC DNA]</scope>
    <source>
        <strain evidence="2 3">DSM 1361</strain>
    </source>
</reference>
<evidence type="ECO:0000313" key="2">
    <source>
        <dbReference type="EMBL" id="SFP38168.1"/>
    </source>
</evidence>
<accession>A0A662ZH82</accession>
<sequence length="1091" mass="126441">MSVEENKNKVNSFRTVRIAAIMDDFTWNSYSPEADMYQLKPDNVISQLEENVPELLFVESAWHGADGLWYRKISNCSAELMQAVKWCKSRNIPTVFWNKEDPVHFSTFRETALNFDYIFTYDFNCVEKYKSLTGKHNAFYLPMGVQPKLFNPIEKYQRLDKFCFAGSYYVRYRERTEDLDDYIKYLPDYKDIDIYDRQFGKNDPNYMFPENYQKYIRGCLSYTEVDKAYKGYNYSINLNSIKQAQSCARRVFELFACNTFIVSNYCIGVKTLFGDLMLVSDSGKDIVRRLRNLDRDPLTTDRLRLLGLRKVFTESTYEDRLAYILHKTGIIKEHYAWQPEVTVWSRVRDRKEYSDILKMFRNQSYGRKRLVILSDSADVTASSTGDGDTVFVKTADELPNQSESGFFACFSAKNFYDRNYLLDLMLATRYDDTGNYVKSSVFENRNQKIERTAVSDRPYTYTDSVIPDEAVLNRRSFLNHLAEIASDSHKAVSEKGLRTDSFNYCRNLRADDITSELRNVFSDNEETTDCGYSVTELQQIAEKQPIKKQKSDENMKKLSAAFIYEEIEKSLAAKKRTSLFDRFASLLGKKKQPERNIVLRNEKDGLALDYELPATEHDYLLLKKKFEVSELTDSGELRLYLRNRGTRVGLAYYLYENGKKISSKLCQPNTNVTADLPDNVTHVRLGLRIAEKGNSVVENIYLEECRDLFTLPGKIFNKHKTVIVVHHYPSYKDIYRYGFVHSRVRGYIRKGEKPLVFVLVQNSAELIFSEYEGVDVITGNNEALDKILNDGVDTVLTHFMTPAIWESLGKLPENIKIFVWCHGADVLLFDRRSYNYVTEDEIRKEHITSDGIRDFWTPIFKNLPANLHFVFVSEFLAEVVMQDLGIRLPEGRYSIIHNPIDTSIFKYHEKKPEDRYRILSIRPFATRMYANDQTMNAINLLAKRPDFSRFEILLVGDGKLFDETVAILNDYPNVKIRRCFLNHYEIAELHTQYGVFLCPSRYDTQGVSRDEARASGLVPVTTSIAAIPEFVNSETAMLAEPENPTSLAKAIGTLADNPDMFVKMSRKTSEEAVKRLSMDGIIEQELSLFRK</sequence>
<dbReference type="EMBL" id="FOXF01000019">
    <property type="protein sequence ID" value="SFP38168.1"/>
    <property type="molecule type" value="Genomic_DNA"/>
</dbReference>
<dbReference type="RefSeq" id="WP_093141969.1">
    <property type="nucleotide sequence ID" value="NZ_FOXF01000019.1"/>
</dbReference>
<dbReference type="AlphaFoldDB" id="A0A662ZH82"/>
<protein>
    <submittedName>
        <fullName evidence="2">Spore maturation protein CgeB</fullName>
    </submittedName>
</protein>
<gene>
    <name evidence="2" type="ORF">SAMN02910344_01237</name>
</gene>
<keyword evidence="3" id="KW-1185">Reference proteome</keyword>
<dbReference type="OrthoDB" id="8756565at2"/>
<dbReference type="Gene3D" id="3.40.50.2000">
    <property type="entry name" value="Glycogen Phosphorylase B"/>
    <property type="match status" value="2"/>
</dbReference>
<dbReference type="InterPro" id="IPR055259">
    <property type="entry name" value="YkvP/CgeB_Glyco_trans-like"/>
</dbReference>
<evidence type="ECO:0000313" key="3">
    <source>
        <dbReference type="Proteomes" id="UP000243745"/>
    </source>
</evidence>
<proteinExistence type="predicted"/>
<dbReference type="CDD" id="cd03801">
    <property type="entry name" value="GT4_PimA-like"/>
    <property type="match status" value="1"/>
</dbReference>
<dbReference type="PANTHER" id="PTHR12526">
    <property type="entry name" value="GLYCOSYLTRANSFERASE"/>
    <property type="match status" value="1"/>
</dbReference>
<organism evidence="2 3">
    <name type="scientific">Ruminobacter amylophilus</name>
    <dbReference type="NCBI Taxonomy" id="867"/>
    <lineage>
        <taxon>Bacteria</taxon>
        <taxon>Pseudomonadati</taxon>
        <taxon>Pseudomonadota</taxon>
        <taxon>Gammaproteobacteria</taxon>
        <taxon>Aeromonadales</taxon>
        <taxon>Succinivibrionaceae</taxon>
        <taxon>Ruminobacter</taxon>
    </lineage>
</organism>
<dbReference type="Pfam" id="PF13524">
    <property type="entry name" value="Glyco_trans_1_2"/>
    <property type="match status" value="1"/>
</dbReference>
<dbReference type="SUPFAM" id="SSF53756">
    <property type="entry name" value="UDP-Glycosyltransferase/glycogen phosphorylase"/>
    <property type="match status" value="1"/>
</dbReference>
<evidence type="ECO:0000259" key="1">
    <source>
        <dbReference type="Pfam" id="PF13524"/>
    </source>
</evidence>
<name>A0A662ZH82_9GAMM</name>